<feature type="compositionally biased region" description="Basic residues" evidence="5">
    <location>
        <begin position="152"/>
        <end position="162"/>
    </location>
</feature>
<reference evidence="7" key="3">
    <citation type="submission" date="2025-09" db="UniProtKB">
        <authorList>
            <consortium name="Ensembl"/>
        </authorList>
    </citation>
    <scope>IDENTIFICATION</scope>
</reference>
<dbReference type="Proteomes" id="UP000694394">
    <property type="component" value="Chromosome 1"/>
</dbReference>
<dbReference type="EMBL" id="ABDC03001177">
    <property type="status" value="NOT_ANNOTATED_CDS"/>
    <property type="molecule type" value="Genomic_DNA"/>
</dbReference>
<dbReference type="InterPro" id="IPR025892">
    <property type="entry name" value="Dppa2/4_central_dom"/>
</dbReference>
<dbReference type="InterPro" id="IPR003034">
    <property type="entry name" value="SAP_dom"/>
</dbReference>
<dbReference type="InterPro" id="IPR025891">
    <property type="entry name" value="Dppa2/4_C_dom"/>
</dbReference>
<gene>
    <name evidence="7" type="primary">DPPA2</name>
</gene>
<dbReference type="PANTHER" id="PTHR16073">
    <property type="entry name" value="DCR DOMAIN-CONTAINING PROTEIN"/>
    <property type="match status" value="1"/>
</dbReference>
<dbReference type="GO" id="GO:0003682">
    <property type="term" value="F:chromatin binding"/>
    <property type="evidence" value="ECO:0007669"/>
    <property type="project" value="InterPro"/>
</dbReference>
<reference evidence="7" key="1">
    <citation type="submission" date="2016-12" db="EMBL/GenBank/DDBJ databases">
        <title>Mouse lemur reference genome and diversity panel.</title>
        <authorList>
            <person name="Harris R."/>
            <person name="Larsen P."/>
            <person name="Liu Y."/>
            <person name="Hughes D.S."/>
            <person name="Murali S."/>
            <person name="Raveendran M."/>
            <person name="Korchina V."/>
            <person name="Wang M."/>
            <person name="Jhangiani S."/>
            <person name="Bandaranaike D."/>
            <person name="Bellair M."/>
            <person name="Blankenburg K."/>
            <person name="Chao H."/>
            <person name="Dahdouli M."/>
            <person name="Dinh H."/>
            <person name="Doddapaneni H."/>
            <person name="English A."/>
            <person name="Firestine M."/>
            <person name="Gnanaolivu R."/>
            <person name="Gross S."/>
            <person name="Hernandez B."/>
            <person name="Javaid M."/>
            <person name="Jayaseelan J."/>
            <person name="Jones J."/>
            <person name="Khan Z."/>
            <person name="Kovar C."/>
            <person name="Kurapati P."/>
            <person name="Le B."/>
            <person name="Lee S."/>
            <person name="Li M."/>
            <person name="Mathew T."/>
            <person name="Narasimhan A."/>
            <person name="Ngo D."/>
            <person name="Nguyen L."/>
            <person name="Okwuonu G."/>
            <person name="Ongeri F."/>
            <person name="Osuji N."/>
            <person name="Pu L.-L."/>
            <person name="Puazo M."/>
            <person name="Quiroz J."/>
            <person name="Raj R."/>
            <person name="Rajbhandari K."/>
            <person name="Reid J.G."/>
            <person name="Santibanez J."/>
            <person name="Sexton D."/>
            <person name="Skinner E."/>
            <person name="Vee V."/>
            <person name="Weissenberger G."/>
            <person name="Wu Y."/>
            <person name="Xin Y."/>
            <person name="Han Y."/>
            <person name="Campbell C."/>
            <person name="Brown A."/>
            <person name="Sullivan B."/>
            <person name="Shelton J."/>
            <person name="Brown S."/>
            <person name="Dudchenko O."/>
            <person name="Machol I."/>
            <person name="Durand N."/>
            <person name="Shamim M."/>
            <person name="Lieberman A."/>
            <person name="Muzny D.M."/>
            <person name="Richards S."/>
            <person name="Yoder A."/>
            <person name="Worley K.C."/>
            <person name="Rogers J."/>
            <person name="Gibbs R.A."/>
        </authorList>
    </citation>
    <scope>NUCLEOTIDE SEQUENCE [LARGE SCALE GENOMIC DNA]</scope>
</reference>
<sequence length="311" mass="34912">MSDSYESSKKNFFEEEIDDEESVILTLVPFDESNIEQRLESTVSSTSDVKLNSPGKHSEVHLPPTDEQFKDPPKARRKAPILPLPTILPPINSVCRDTLRYWCQQLNLSTDGKKTEVFQRLQQHAYPEQKYDIPQTSKEARVHPYSRTQKTGTKRARTKRAKHQECCKVNRQAEGTGIVEVISSPQESSLASWGRIAARAVQTKAVNSCSLPASAEAFLTQASGVRWCVVHGEALPADTKGWVRLQFHAGQAWVPTTPRKMISLLLLPACHFPSPALDDNMLCPDCVKRNKKIMKALMTTENKKRSGLNTM</sequence>
<dbReference type="Ensembl" id="ENSMICT00000073328.1">
    <property type="protein sequence ID" value="ENSMICP00000051826.1"/>
    <property type="gene ID" value="ENSMICG00000049566.1"/>
</dbReference>
<protein>
    <submittedName>
        <fullName evidence="7">Developmental pluripotency associated 2</fullName>
    </submittedName>
</protein>
<evidence type="ECO:0000256" key="3">
    <source>
        <dbReference type="ARBA" id="ARBA00023163"/>
    </source>
</evidence>
<dbReference type="CTD" id="151871"/>
<dbReference type="EMBL" id="ABDC03001176">
    <property type="status" value="NOT_ANNOTATED_CDS"/>
    <property type="molecule type" value="Genomic_DNA"/>
</dbReference>
<evidence type="ECO:0000313" key="7">
    <source>
        <dbReference type="Ensembl" id="ENSMICP00000051826.1"/>
    </source>
</evidence>
<accession>A0A8B7H7Y8</accession>
<evidence type="ECO:0000256" key="5">
    <source>
        <dbReference type="SAM" id="MobiDB-lite"/>
    </source>
</evidence>
<organism evidence="7 8">
    <name type="scientific">Microcebus murinus</name>
    <name type="common">Gray mouse lemur</name>
    <name type="synonym">Lemur murinus</name>
    <dbReference type="NCBI Taxonomy" id="30608"/>
    <lineage>
        <taxon>Eukaryota</taxon>
        <taxon>Metazoa</taxon>
        <taxon>Chordata</taxon>
        <taxon>Craniata</taxon>
        <taxon>Vertebrata</taxon>
        <taxon>Euteleostomi</taxon>
        <taxon>Mammalia</taxon>
        <taxon>Eutheria</taxon>
        <taxon>Euarchontoglires</taxon>
        <taxon>Primates</taxon>
        <taxon>Strepsirrhini</taxon>
        <taxon>Lemuriformes</taxon>
        <taxon>Cheirogaleidae</taxon>
        <taxon>Microcebus</taxon>
    </lineage>
</organism>
<dbReference type="EMBL" id="ABDC03001178">
    <property type="status" value="NOT_ANNOTATED_CDS"/>
    <property type="molecule type" value="Genomic_DNA"/>
</dbReference>
<feature type="domain" description="SAP" evidence="6">
    <location>
        <begin position="91"/>
        <end position="125"/>
    </location>
</feature>
<dbReference type="AlphaFoldDB" id="A0A8B7H7Y8"/>
<proteinExistence type="predicted"/>
<reference evidence="7" key="2">
    <citation type="submission" date="2025-08" db="UniProtKB">
        <authorList>
            <consortium name="Ensembl"/>
        </authorList>
    </citation>
    <scope>IDENTIFICATION</scope>
</reference>
<feature type="compositionally biased region" description="Polar residues" evidence="5">
    <location>
        <begin position="40"/>
        <end position="50"/>
    </location>
</feature>
<evidence type="ECO:0000256" key="4">
    <source>
        <dbReference type="ARBA" id="ARBA00023242"/>
    </source>
</evidence>
<dbReference type="Pfam" id="PF14049">
    <property type="entry name" value="Dppa2_A"/>
    <property type="match status" value="1"/>
</dbReference>
<comment type="subcellular location">
    <subcellularLocation>
        <location evidence="1">Nucleus</location>
    </subcellularLocation>
</comment>
<dbReference type="GeneTree" id="ENSGT00390000004871"/>
<evidence type="ECO:0000256" key="1">
    <source>
        <dbReference type="ARBA" id="ARBA00004123"/>
    </source>
</evidence>
<evidence type="ECO:0000313" key="8">
    <source>
        <dbReference type="Proteomes" id="UP000694394"/>
    </source>
</evidence>
<keyword evidence="8" id="KW-1185">Reference proteome</keyword>
<dbReference type="GO" id="GO:0005654">
    <property type="term" value="C:nucleoplasm"/>
    <property type="evidence" value="ECO:0007669"/>
    <property type="project" value="Ensembl"/>
</dbReference>
<feature type="region of interest" description="Disordered" evidence="5">
    <location>
        <begin position="138"/>
        <end position="162"/>
    </location>
</feature>
<dbReference type="GO" id="GO:0048731">
    <property type="term" value="P:system development"/>
    <property type="evidence" value="ECO:0007669"/>
    <property type="project" value="TreeGrafter"/>
</dbReference>
<dbReference type="SMART" id="SM00513">
    <property type="entry name" value="SAP"/>
    <property type="match status" value="1"/>
</dbReference>
<evidence type="ECO:0000256" key="2">
    <source>
        <dbReference type="ARBA" id="ARBA00023015"/>
    </source>
</evidence>
<dbReference type="PROSITE" id="PS50800">
    <property type="entry name" value="SAP"/>
    <property type="match status" value="1"/>
</dbReference>
<dbReference type="PANTHER" id="PTHR16073:SF10">
    <property type="entry name" value="DEVELOPMENTAL PLURIPOTENCY-ASSOCIATED PROTEIN 2"/>
    <property type="match status" value="1"/>
</dbReference>
<dbReference type="KEGG" id="mmur:105878043"/>
<name>A0A8B7H7Y8_MICMU</name>
<dbReference type="InterPro" id="IPR039590">
    <property type="entry name" value="Dppa2/4"/>
</dbReference>
<keyword evidence="4" id="KW-0539">Nucleus</keyword>
<feature type="region of interest" description="Disordered" evidence="5">
    <location>
        <begin position="38"/>
        <end position="78"/>
    </location>
</feature>
<keyword evidence="2" id="KW-0805">Transcription regulation</keyword>
<evidence type="ECO:0000259" key="6">
    <source>
        <dbReference type="PROSITE" id="PS50800"/>
    </source>
</evidence>
<keyword evidence="3" id="KW-0804">Transcription</keyword>
<dbReference type="RefSeq" id="XP_012632666.1">
    <property type="nucleotide sequence ID" value="XM_012777212.1"/>
</dbReference>
<dbReference type="OrthoDB" id="5964929at2759"/>
<dbReference type="Pfam" id="PF14047">
    <property type="entry name" value="DCR"/>
    <property type="match status" value="1"/>
</dbReference>